<dbReference type="Proteomes" id="UP000624279">
    <property type="component" value="Unassembled WGS sequence"/>
</dbReference>
<keyword evidence="1" id="KW-0805">Transcription regulation</keyword>
<evidence type="ECO:0000256" key="1">
    <source>
        <dbReference type="ARBA" id="ARBA00023015"/>
    </source>
</evidence>
<keyword evidence="2" id="KW-0238">DNA-binding</keyword>
<keyword evidence="3" id="KW-0804">Transcription</keyword>
<dbReference type="InterPro" id="IPR036388">
    <property type="entry name" value="WH-like_DNA-bd_sf"/>
</dbReference>
<dbReference type="SUPFAM" id="SSF46785">
    <property type="entry name" value="Winged helix' DNA-binding domain"/>
    <property type="match status" value="1"/>
</dbReference>
<evidence type="ECO:0000313" key="6">
    <source>
        <dbReference type="Proteomes" id="UP000624279"/>
    </source>
</evidence>
<dbReference type="InterPro" id="IPR036390">
    <property type="entry name" value="WH_DNA-bd_sf"/>
</dbReference>
<organism evidence="5 6">
    <name type="scientific">Undibacterium flavidum</name>
    <dbReference type="NCBI Taxonomy" id="2762297"/>
    <lineage>
        <taxon>Bacteria</taxon>
        <taxon>Pseudomonadati</taxon>
        <taxon>Pseudomonadota</taxon>
        <taxon>Betaproteobacteria</taxon>
        <taxon>Burkholderiales</taxon>
        <taxon>Oxalobacteraceae</taxon>
        <taxon>Undibacterium</taxon>
    </lineage>
</organism>
<sequence length="173" mass="19574">MNVQTVQSAAIDTIDLETRLTQDHHQSLKLWLRMLSTTVMIENEIRNRLRAEFDITLPRFDLMAQLERHPDGLRMGELSKRMMVTGGNITGITDQLEQEGLVVRVTDKQDRRAYSVKLTPAGRKAFKTMASVHEAWVAELLAGLDPEQKNQMISMLSSVKSDLSAGNKHNESE</sequence>
<dbReference type="PRINTS" id="PR00598">
    <property type="entry name" value="HTHMARR"/>
</dbReference>
<dbReference type="InterPro" id="IPR023187">
    <property type="entry name" value="Tscrpt_reg_MarR-type_CS"/>
</dbReference>
<protein>
    <submittedName>
        <fullName evidence="5">MarR family transcriptional regulator</fullName>
    </submittedName>
</protein>
<accession>A0ABR6Y803</accession>
<feature type="domain" description="HTH marR-type" evidence="4">
    <location>
        <begin position="25"/>
        <end position="161"/>
    </location>
</feature>
<dbReference type="EMBL" id="JACOGA010000003">
    <property type="protein sequence ID" value="MBC3872742.1"/>
    <property type="molecule type" value="Genomic_DNA"/>
</dbReference>
<proteinExistence type="predicted"/>
<dbReference type="PANTHER" id="PTHR33164:SF43">
    <property type="entry name" value="HTH-TYPE TRANSCRIPTIONAL REPRESSOR YETL"/>
    <property type="match status" value="1"/>
</dbReference>
<dbReference type="Gene3D" id="1.10.10.10">
    <property type="entry name" value="Winged helix-like DNA-binding domain superfamily/Winged helix DNA-binding domain"/>
    <property type="match status" value="1"/>
</dbReference>
<keyword evidence="6" id="KW-1185">Reference proteome</keyword>
<evidence type="ECO:0000256" key="2">
    <source>
        <dbReference type="ARBA" id="ARBA00023125"/>
    </source>
</evidence>
<dbReference type="SMART" id="SM00347">
    <property type="entry name" value="HTH_MARR"/>
    <property type="match status" value="1"/>
</dbReference>
<evidence type="ECO:0000313" key="5">
    <source>
        <dbReference type="EMBL" id="MBC3872742.1"/>
    </source>
</evidence>
<gene>
    <name evidence="5" type="ORF">H8K55_04010</name>
</gene>
<name>A0ABR6Y803_9BURK</name>
<evidence type="ECO:0000259" key="4">
    <source>
        <dbReference type="PROSITE" id="PS50995"/>
    </source>
</evidence>
<reference evidence="5 6" key="1">
    <citation type="submission" date="2020-08" db="EMBL/GenBank/DDBJ databases">
        <title>Novel species isolated from subtropical streams in China.</title>
        <authorList>
            <person name="Lu H."/>
        </authorList>
    </citation>
    <scope>NUCLEOTIDE SEQUENCE [LARGE SCALE GENOMIC DNA]</scope>
    <source>
        <strain evidence="5 6">LX15W</strain>
    </source>
</reference>
<comment type="caution">
    <text evidence="5">The sequence shown here is derived from an EMBL/GenBank/DDBJ whole genome shotgun (WGS) entry which is preliminary data.</text>
</comment>
<evidence type="ECO:0000256" key="3">
    <source>
        <dbReference type="ARBA" id="ARBA00023163"/>
    </source>
</evidence>
<dbReference type="PANTHER" id="PTHR33164">
    <property type="entry name" value="TRANSCRIPTIONAL REGULATOR, MARR FAMILY"/>
    <property type="match status" value="1"/>
</dbReference>
<dbReference type="PROSITE" id="PS50995">
    <property type="entry name" value="HTH_MARR_2"/>
    <property type="match status" value="1"/>
</dbReference>
<dbReference type="InterPro" id="IPR039422">
    <property type="entry name" value="MarR/SlyA-like"/>
</dbReference>
<dbReference type="PROSITE" id="PS01117">
    <property type="entry name" value="HTH_MARR_1"/>
    <property type="match status" value="1"/>
</dbReference>
<dbReference type="Pfam" id="PF01047">
    <property type="entry name" value="MarR"/>
    <property type="match status" value="1"/>
</dbReference>
<dbReference type="InterPro" id="IPR000835">
    <property type="entry name" value="HTH_MarR-typ"/>
</dbReference>
<dbReference type="RefSeq" id="WP_186940770.1">
    <property type="nucleotide sequence ID" value="NZ_JACOGA010000003.1"/>
</dbReference>